<dbReference type="GO" id="GO:0004722">
    <property type="term" value="F:protein serine/threonine phosphatase activity"/>
    <property type="evidence" value="ECO:0007669"/>
    <property type="project" value="InterPro"/>
</dbReference>
<dbReference type="SMART" id="SM00332">
    <property type="entry name" value="PP2Cc"/>
    <property type="match status" value="1"/>
</dbReference>
<accession>A0A5B8XSR3</accession>
<keyword evidence="3" id="KW-1185">Reference proteome</keyword>
<dbReference type="CDD" id="cd00143">
    <property type="entry name" value="PP2Cc"/>
    <property type="match status" value="1"/>
</dbReference>
<dbReference type="AlphaFoldDB" id="A0A5B8XSR3"/>
<dbReference type="PROSITE" id="PS51746">
    <property type="entry name" value="PPM_2"/>
    <property type="match status" value="1"/>
</dbReference>
<dbReference type="PANTHER" id="PTHR47992">
    <property type="entry name" value="PROTEIN PHOSPHATASE"/>
    <property type="match status" value="1"/>
</dbReference>
<evidence type="ECO:0000313" key="3">
    <source>
        <dbReference type="Proteomes" id="UP000321595"/>
    </source>
</evidence>
<dbReference type="Proteomes" id="UP000321595">
    <property type="component" value="Chromosome"/>
</dbReference>
<dbReference type="InterPro" id="IPR015655">
    <property type="entry name" value="PP2C"/>
</dbReference>
<name>A0A5B8XSR3_9DELT</name>
<dbReference type="SUPFAM" id="SSF81606">
    <property type="entry name" value="PP2C-like"/>
    <property type="match status" value="1"/>
</dbReference>
<proteinExistence type="predicted"/>
<dbReference type="KEGG" id="bbae:FRD01_15305"/>
<dbReference type="SMART" id="SM00331">
    <property type="entry name" value="PP2C_SIG"/>
    <property type="match status" value="1"/>
</dbReference>
<feature type="domain" description="PPM-type phosphatase" evidence="1">
    <location>
        <begin position="248"/>
        <end position="506"/>
    </location>
</feature>
<dbReference type="InterPro" id="IPR036457">
    <property type="entry name" value="PPM-type-like_dom_sf"/>
</dbReference>
<organism evidence="2 3">
    <name type="scientific">Microvenator marinus</name>
    <dbReference type="NCBI Taxonomy" id="2600177"/>
    <lineage>
        <taxon>Bacteria</taxon>
        <taxon>Deltaproteobacteria</taxon>
        <taxon>Bradymonadales</taxon>
        <taxon>Microvenatoraceae</taxon>
        <taxon>Microvenator</taxon>
    </lineage>
</organism>
<dbReference type="Pfam" id="PF00481">
    <property type="entry name" value="PP2C"/>
    <property type="match status" value="1"/>
</dbReference>
<evidence type="ECO:0000313" key="2">
    <source>
        <dbReference type="EMBL" id="QED28575.1"/>
    </source>
</evidence>
<dbReference type="InterPro" id="IPR001932">
    <property type="entry name" value="PPM-type_phosphatase-like_dom"/>
</dbReference>
<dbReference type="OrthoDB" id="9801841at2"/>
<evidence type="ECO:0000259" key="1">
    <source>
        <dbReference type="PROSITE" id="PS51746"/>
    </source>
</evidence>
<dbReference type="EMBL" id="CP042467">
    <property type="protein sequence ID" value="QED28575.1"/>
    <property type="molecule type" value="Genomic_DNA"/>
</dbReference>
<dbReference type="RefSeq" id="WP_146961127.1">
    <property type="nucleotide sequence ID" value="NZ_CP042467.1"/>
</dbReference>
<dbReference type="Gene3D" id="3.60.40.10">
    <property type="entry name" value="PPM-type phosphatase domain"/>
    <property type="match status" value="1"/>
</dbReference>
<reference evidence="2 3" key="1">
    <citation type="submission" date="2019-08" db="EMBL/GenBank/DDBJ databases">
        <authorList>
            <person name="Liang Q."/>
        </authorList>
    </citation>
    <scope>NUCLEOTIDE SEQUENCE [LARGE SCALE GENOMIC DNA]</scope>
    <source>
        <strain evidence="2 3">V1718</strain>
    </source>
</reference>
<protein>
    <recommendedName>
        <fullName evidence="1">PPM-type phosphatase domain-containing protein</fullName>
    </recommendedName>
</protein>
<gene>
    <name evidence="2" type="ORF">FRD01_15305</name>
</gene>
<sequence>MRWLPGSKLELGQSSWTVRGAVGPTDEDALTLLLDGPSPRFCWVGNHAWADDVSRVLEDISHPCLPEVVDVFETPTEAFVLLKGFDKAYRPFAEERWRSTPKEVATLSLMELAEALGEVHQRSGWMQGVRRHNLLMDPDSSKLFIASMPRFHLARKPAIEAAWRDMRLIGELLYEVFCQEPYPGGHEMAALLQEKGALSGHPANHPGVPQVLAGCVSPYGDLAYVDAEDLTEGLHQLHHELVRSLRLEVGQVSTVGNYLFRKNNQDSCGYIELNSICGSRKQTSGFFCVADGIGGIQDGERASGQAVHTACSAFARAWSRYGVDAIEEKPEELARSIVKVVGQQLAVDGELDPHNNRGGTTFTGLLIAGRRASVAHVGDSRAYLVRDEAIHPLSEDHTLANILTKLGELTPEQADKNDVSHRTISRFLSTSSEVEFDRIDTKEAFEVLVNDIYILSSDGAHGEVEDHEILEFALRYDTSQEIAEAVSSLALKRLGRDNVSVVVVRVL</sequence>